<feature type="compositionally biased region" description="Polar residues" evidence="1">
    <location>
        <begin position="95"/>
        <end position="115"/>
    </location>
</feature>
<dbReference type="AlphaFoldDB" id="A0A835ULL1"/>
<protein>
    <submittedName>
        <fullName evidence="2">Uncharacterized protein</fullName>
    </submittedName>
</protein>
<feature type="region of interest" description="Disordered" evidence="1">
    <location>
        <begin position="1"/>
        <end position="215"/>
    </location>
</feature>
<accession>A0A835ULL1</accession>
<feature type="compositionally biased region" description="Basic and acidic residues" evidence="1">
    <location>
        <begin position="17"/>
        <end position="28"/>
    </location>
</feature>
<comment type="caution">
    <text evidence="2">The sequence shown here is derived from an EMBL/GenBank/DDBJ whole genome shotgun (WGS) entry which is preliminary data.</text>
</comment>
<evidence type="ECO:0000256" key="1">
    <source>
        <dbReference type="SAM" id="MobiDB-lite"/>
    </source>
</evidence>
<name>A0A835ULL1_VANPL</name>
<evidence type="ECO:0000313" key="2">
    <source>
        <dbReference type="EMBL" id="KAG0465968.1"/>
    </source>
</evidence>
<feature type="compositionally biased region" description="Polar residues" evidence="1">
    <location>
        <begin position="123"/>
        <end position="138"/>
    </location>
</feature>
<evidence type="ECO:0000313" key="3">
    <source>
        <dbReference type="Proteomes" id="UP000639772"/>
    </source>
</evidence>
<proteinExistence type="predicted"/>
<sequence>MKSTSEGSNEALFSESMHLDKHDEDNEQAKCVMEGNQALELSHSNTAKTTKELSMEPKDVEHDDRLTLGDSHEGDGEEASDFRVSSEAEGDDTLNHSANNKDASTYLQQLDAQNNGDRDDSKFTQSDNSLARSENSMAYQKRHESGEEVLQVRSSKHVGDFHKHREENVRTRRDNYDRDGRRKIDQNKSRAKEVVHPSYAHKDLDSGSGHTLRGRIEGFGREVDFSLGGRRRRDDENHARKVKDEDVRRGRNDDARPRERSKLRLTDRNENIEDHTKKRVDDGDWRLHGRDGGLRPRERDEVVMNRRENLEDGQMKRKRDAEVARREKLTRMILCMVTGQGKVPVER</sequence>
<organism evidence="2 3">
    <name type="scientific">Vanilla planifolia</name>
    <name type="common">Vanilla</name>
    <dbReference type="NCBI Taxonomy" id="51239"/>
    <lineage>
        <taxon>Eukaryota</taxon>
        <taxon>Viridiplantae</taxon>
        <taxon>Streptophyta</taxon>
        <taxon>Embryophyta</taxon>
        <taxon>Tracheophyta</taxon>
        <taxon>Spermatophyta</taxon>
        <taxon>Magnoliopsida</taxon>
        <taxon>Liliopsida</taxon>
        <taxon>Asparagales</taxon>
        <taxon>Orchidaceae</taxon>
        <taxon>Vanilloideae</taxon>
        <taxon>Vanilleae</taxon>
        <taxon>Vanilla</taxon>
    </lineage>
</organism>
<reference evidence="2 3" key="1">
    <citation type="journal article" date="2020" name="Nat. Food">
        <title>A phased Vanilla planifolia genome enables genetic improvement of flavour and production.</title>
        <authorList>
            <person name="Hasing T."/>
            <person name="Tang H."/>
            <person name="Brym M."/>
            <person name="Khazi F."/>
            <person name="Huang T."/>
            <person name="Chambers A.H."/>
        </authorList>
    </citation>
    <scope>NUCLEOTIDE SEQUENCE [LARGE SCALE GENOMIC DNA]</scope>
    <source>
        <tissue evidence="2">Leaf</tissue>
    </source>
</reference>
<gene>
    <name evidence="2" type="ORF">HPP92_020132</name>
</gene>
<dbReference type="Proteomes" id="UP000639772">
    <property type="component" value="Chromosome 10"/>
</dbReference>
<feature type="compositionally biased region" description="Basic and acidic residues" evidence="1">
    <location>
        <begin position="157"/>
        <end position="205"/>
    </location>
</feature>
<feature type="compositionally biased region" description="Basic and acidic residues" evidence="1">
    <location>
        <begin position="49"/>
        <end position="86"/>
    </location>
</feature>
<dbReference type="EMBL" id="JADCNM010000010">
    <property type="protein sequence ID" value="KAG0465968.1"/>
    <property type="molecule type" value="Genomic_DNA"/>
</dbReference>
<feature type="region of interest" description="Disordered" evidence="1">
    <location>
        <begin position="233"/>
        <end position="270"/>
    </location>
</feature>